<dbReference type="Pfam" id="PF07704">
    <property type="entry name" value="PSK_trans_fac"/>
    <property type="match status" value="1"/>
</dbReference>
<proteinExistence type="predicted"/>
<dbReference type="Proteomes" id="UP000639859">
    <property type="component" value="Unassembled WGS sequence"/>
</dbReference>
<keyword evidence="2" id="KW-1185">Reference proteome</keyword>
<dbReference type="RefSeq" id="WP_198577658.1">
    <property type="nucleotide sequence ID" value="NZ_JADWOX010000015.1"/>
</dbReference>
<evidence type="ECO:0000313" key="2">
    <source>
        <dbReference type="Proteomes" id="UP000639859"/>
    </source>
</evidence>
<comment type="caution">
    <text evidence="1">The sequence shown here is derived from an EMBL/GenBank/DDBJ whole genome shotgun (WGS) entry which is preliminary data.</text>
</comment>
<accession>A0ABS0T1K2</accession>
<protein>
    <submittedName>
        <fullName evidence="1">Type II toxin-antitoxin system VapB family antitoxin</fullName>
    </submittedName>
</protein>
<evidence type="ECO:0000313" key="1">
    <source>
        <dbReference type="EMBL" id="MBI1685758.1"/>
    </source>
</evidence>
<dbReference type="InterPro" id="IPR011660">
    <property type="entry name" value="VapB-like"/>
</dbReference>
<dbReference type="EMBL" id="JADWOX010000015">
    <property type="protein sequence ID" value="MBI1685758.1"/>
    <property type="molecule type" value="Genomic_DNA"/>
</dbReference>
<name>A0ABS0T1K2_9CAUL</name>
<gene>
    <name evidence="1" type="ORF">I4Q42_18985</name>
</gene>
<organism evidence="1 2">
    <name type="scientific">Caulobacter hibisci</name>
    <dbReference type="NCBI Taxonomy" id="2035993"/>
    <lineage>
        <taxon>Bacteria</taxon>
        <taxon>Pseudomonadati</taxon>
        <taxon>Pseudomonadota</taxon>
        <taxon>Alphaproteobacteria</taxon>
        <taxon>Caulobacterales</taxon>
        <taxon>Caulobacteraceae</taxon>
        <taxon>Caulobacter</taxon>
    </lineage>
</organism>
<reference evidence="1 2" key="1">
    <citation type="submission" date="2020-11" db="EMBL/GenBank/DDBJ databases">
        <title>genome sequence of strain KACC 18849.</title>
        <authorList>
            <person name="Gao J."/>
            <person name="Zhang X."/>
        </authorList>
    </citation>
    <scope>NUCLEOTIDE SEQUENCE [LARGE SCALE GENOMIC DNA]</scope>
    <source>
        <strain evidence="1 2">KACC 18849</strain>
    </source>
</reference>
<sequence>MGISIKRAETEALARQVAEATGVSLTDAIHNALADTLKALGLEPQAQTDRYAEIEAWLREVDARPRISDKTAAEIDAELYDEQGLPR</sequence>